<dbReference type="GO" id="GO:0055085">
    <property type="term" value="P:transmembrane transport"/>
    <property type="evidence" value="ECO:0007669"/>
    <property type="project" value="InterPro"/>
</dbReference>
<protein>
    <submittedName>
        <fullName evidence="13">Mitochondrial carrier protein</fullName>
    </submittedName>
</protein>
<dbReference type="Proteomes" id="UP000038045">
    <property type="component" value="Unplaced"/>
</dbReference>
<evidence type="ECO:0000256" key="1">
    <source>
        <dbReference type="ARBA" id="ARBA00004141"/>
    </source>
</evidence>
<dbReference type="GO" id="GO:0016020">
    <property type="term" value="C:membrane"/>
    <property type="evidence" value="ECO:0007669"/>
    <property type="project" value="UniProtKB-SubCell"/>
</dbReference>
<dbReference type="SUPFAM" id="SSF103506">
    <property type="entry name" value="Mitochondrial carrier"/>
    <property type="match status" value="1"/>
</dbReference>
<evidence type="ECO:0000256" key="7">
    <source>
        <dbReference type="ARBA" id="ARBA00023136"/>
    </source>
</evidence>
<evidence type="ECO:0000256" key="5">
    <source>
        <dbReference type="ARBA" id="ARBA00022737"/>
    </source>
</evidence>
<feature type="transmembrane region" description="Helical" evidence="10">
    <location>
        <begin position="41"/>
        <end position="58"/>
    </location>
</feature>
<keyword evidence="6 10" id="KW-1133">Transmembrane helix</keyword>
<feature type="transmembrane region" description="Helical" evidence="10">
    <location>
        <begin position="78"/>
        <end position="98"/>
    </location>
</feature>
<accession>A0A0N4ZK47</accession>
<reference evidence="13" key="1">
    <citation type="submission" date="2017-02" db="UniProtKB">
        <authorList>
            <consortium name="WormBaseParasite"/>
        </authorList>
    </citation>
    <scope>IDENTIFICATION</scope>
</reference>
<evidence type="ECO:0000256" key="6">
    <source>
        <dbReference type="ARBA" id="ARBA00022989"/>
    </source>
</evidence>
<evidence type="ECO:0000256" key="9">
    <source>
        <dbReference type="RuleBase" id="RU000488"/>
    </source>
</evidence>
<dbReference type="PROSITE" id="PS50920">
    <property type="entry name" value="SOLCAR"/>
    <property type="match status" value="3"/>
</dbReference>
<dbReference type="PRINTS" id="PR00926">
    <property type="entry name" value="MITOCARRIER"/>
</dbReference>
<keyword evidence="5" id="KW-0677">Repeat</keyword>
<keyword evidence="3 9" id="KW-0813">Transport</keyword>
<keyword evidence="7 8" id="KW-0472">Membrane</keyword>
<keyword evidence="11" id="KW-0732">Signal</keyword>
<keyword evidence="4 8" id="KW-0812">Transmembrane</keyword>
<dbReference type="Gene3D" id="1.50.40.10">
    <property type="entry name" value="Mitochondrial carrier domain"/>
    <property type="match status" value="1"/>
</dbReference>
<evidence type="ECO:0000256" key="3">
    <source>
        <dbReference type="ARBA" id="ARBA00022448"/>
    </source>
</evidence>
<evidence type="ECO:0000256" key="4">
    <source>
        <dbReference type="ARBA" id="ARBA00022692"/>
    </source>
</evidence>
<evidence type="ECO:0000256" key="11">
    <source>
        <dbReference type="SAM" id="SignalP"/>
    </source>
</evidence>
<feature type="transmembrane region" description="Helical" evidence="10">
    <location>
        <begin position="141"/>
        <end position="161"/>
    </location>
</feature>
<dbReference type="AlphaFoldDB" id="A0A0N4ZK47"/>
<feature type="repeat" description="Solcar" evidence="8">
    <location>
        <begin position="35"/>
        <end position="122"/>
    </location>
</feature>
<feature type="chain" id="PRO_5005891845" evidence="11">
    <location>
        <begin position="21"/>
        <end position="324"/>
    </location>
</feature>
<dbReference type="Pfam" id="PF00153">
    <property type="entry name" value="Mito_carr"/>
    <property type="match status" value="3"/>
</dbReference>
<comment type="subcellular location">
    <subcellularLocation>
        <location evidence="1">Membrane</location>
        <topology evidence="1">Multi-pass membrane protein</topology>
    </subcellularLocation>
</comment>
<feature type="repeat" description="Solcar" evidence="8">
    <location>
        <begin position="135"/>
        <end position="226"/>
    </location>
</feature>
<dbReference type="STRING" id="131310.A0A0N4ZK47"/>
<evidence type="ECO:0000256" key="2">
    <source>
        <dbReference type="ARBA" id="ARBA00006375"/>
    </source>
</evidence>
<evidence type="ECO:0000256" key="8">
    <source>
        <dbReference type="PROSITE-ProRule" id="PRU00282"/>
    </source>
</evidence>
<evidence type="ECO:0000313" key="12">
    <source>
        <dbReference type="Proteomes" id="UP000038045"/>
    </source>
</evidence>
<dbReference type="WBParaSite" id="PTRK_0000848000.1">
    <property type="protein sequence ID" value="PTRK_0000848000.1"/>
    <property type="gene ID" value="PTRK_0000848000"/>
</dbReference>
<evidence type="ECO:0000256" key="10">
    <source>
        <dbReference type="SAM" id="Phobius"/>
    </source>
</evidence>
<keyword evidence="12" id="KW-1185">Reference proteome</keyword>
<dbReference type="InterPro" id="IPR018108">
    <property type="entry name" value="MCP_transmembrane"/>
</dbReference>
<dbReference type="PANTHER" id="PTHR45618">
    <property type="entry name" value="MITOCHONDRIAL DICARBOXYLATE CARRIER-RELATED"/>
    <property type="match status" value="1"/>
</dbReference>
<sequence>MQCYLVIFLILFIQLEKSHSLEDETPSTNVSLENKKIYGRWYFGGIASCGAALISHPLDSIKVHLQTQNRDEPGSRNIIQTIIYIFHVSGILGFYSGISGSLLRQITYSTARFAFYEYFKSLFLSFNGQLVDDNVDFKYKIILAAVAGAISGLIGTPGDLVNVRMQNDSKLCFVKRRNYKNCFHAIYIIIKEEGFYSLFNGSSMAIVRAISITIGQIAFYDQFVQVIRTLDFFNEPLNHIIASIAASSTGTICSQPIDVIKTRMMNARKDEYTGTMECIYETWKSGPLNFYNGFLLAWIRLAPHTICMFVIYEQLKKNFGYYKN</sequence>
<feature type="repeat" description="Solcar" evidence="8">
    <location>
        <begin position="234"/>
        <end position="318"/>
    </location>
</feature>
<feature type="signal peptide" evidence="11">
    <location>
        <begin position="1"/>
        <end position="20"/>
    </location>
</feature>
<dbReference type="InterPro" id="IPR023395">
    <property type="entry name" value="MCP_dom_sf"/>
</dbReference>
<comment type="similarity">
    <text evidence="2 9">Belongs to the mitochondrial carrier (TC 2.A.29) family.</text>
</comment>
<proteinExistence type="inferred from homology"/>
<dbReference type="InterPro" id="IPR050391">
    <property type="entry name" value="Mito_Metabolite_Transporter"/>
</dbReference>
<name>A0A0N4ZK47_PARTI</name>
<organism evidence="12 13">
    <name type="scientific">Parastrongyloides trichosuri</name>
    <name type="common">Possum-specific nematode worm</name>
    <dbReference type="NCBI Taxonomy" id="131310"/>
    <lineage>
        <taxon>Eukaryota</taxon>
        <taxon>Metazoa</taxon>
        <taxon>Ecdysozoa</taxon>
        <taxon>Nematoda</taxon>
        <taxon>Chromadorea</taxon>
        <taxon>Rhabditida</taxon>
        <taxon>Tylenchina</taxon>
        <taxon>Panagrolaimomorpha</taxon>
        <taxon>Strongyloidoidea</taxon>
        <taxon>Strongyloididae</taxon>
        <taxon>Parastrongyloides</taxon>
    </lineage>
</organism>
<dbReference type="InterPro" id="IPR002067">
    <property type="entry name" value="MCP"/>
</dbReference>
<evidence type="ECO:0000313" key="13">
    <source>
        <dbReference type="WBParaSite" id="PTRK_0000848000.1"/>
    </source>
</evidence>